<keyword evidence="1" id="KW-0732">Signal</keyword>
<evidence type="ECO:0000256" key="1">
    <source>
        <dbReference type="SAM" id="SignalP"/>
    </source>
</evidence>
<dbReference type="SUPFAM" id="SSF52266">
    <property type="entry name" value="SGNH hydrolase"/>
    <property type="match status" value="1"/>
</dbReference>
<keyword evidence="3" id="KW-1185">Reference proteome</keyword>
<dbReference type="InterPro" id="IPR036514">
    <property type="entry name" value="SGNH_hydro_sf"/>
</dbReference>
<dbReference type="Proteomes" id="UP001190700">
    <property type="component" value="Unassembled WGS sequence"/>
</dbReference>
<gene>
    <name evidence="2" type="ORF">CYMTET_7635</name>
</gene>
<accession>A0AAE0GUR9</accession>
<name>A0AAE0GUR9_9CHLO</name>
<comment type="caution">
    <text evidence="2">The sequence shown here is derived from an EMBL/GenBank/DDBJ whole genome shotgun (WGS) entry which is preliminary data.</text>
</comment>
<organism evidence="2 3">
    <name type="scientific">Cymbomonas tetramitiformis</name>
    <dbReference type="NCBI Taxonomy" id="36881"/>
    <lineage>
        <taxon>Eukaryota</taxon>
        <taxon>Viridiplantae</taxon>
        <taxon>Chlorophyta</taxon>
        <taxon>Pyramimonadophyceae</taxon>
        <taxon>Pyramimonadales</taxon>
        <taxon>Pyramimonadaceae</taxon>
        <taxon>Cymbomonas</taxon>
    </lineage>
</organism>
<reference evidence="2 3" key="1">
    <citation type="journal article" date="2015" name="Genome Biol. Evol.">
        <title>Comparative Genomics of a Bacterivorous Green Alga Reveals Evolutionary Causalities and Consequences of Phago-Mixotrophic Mode of Nutrition.</title>
        <authorList>
            <person name="Burns J.A."/>
            <person name="Paasch A."/>
            <person name="Narechania A."/>
            <person name="Kim E."/>
        </authorList>
    </citation>
    <scope>NUCLEOTIDE SEQUENCE [LARGE SCALE GENOMIC DNA]</scope>
    <source>
        <strain evidence="2 3">PLY_AMNH</strain>
    </source>
</reference>
<evidence type="ECO:0000313" key="3">
    <source>
        <dbReference type="Proteomes" id="UP001190700"/>
    </source>
</evidence>
<evidence type="ECO:0008006" key="4">
    <source>
        <dbReference type="Google" id="ProtNLM"/>
    </source>
</evidence>
<feature type="chain" id="PRO_5041999682" description="SGNH hydrolase-type esterase domain-containing protein" evidence="1">
    <location>
        <begin position="23"/>
        <end position="329"/>
    </location>
</feature>
<sequence>MRAILIFIGSLLLFVLTGNVRCAESDLHPPSTAASTAASALGFKQEPTRIGRRSLAELQPEPTPVDSGTTVANFTTAPPAGPGVIDVACIGDSLSWEYPLLLQQFLGPEYRVKSWSVPCASVMRAIPCGALPSVTAPAQAGCGCESFWDTKEWKALKAGRDESGKPSPHVAIAMFGTSEARRDTLDAFQGRAFIKDFTELIASLTTLPSQPAVFVMEPPPMYAAISSTHTDIVNKVFPKLFKPLAQYTQAQFIDGFVALGGTNKLKPDLMQTDGMHPSRKGACVLAQAAFRAIQATEWWIRRNGTKPHVLPFDTMSVTACEMVLARTGI</sequence>
<dbReference type="Gene3D" id="3.40.50.1110">
    <property type="entry name" value="SGNH hydrolase"/>
    <property type="match status" value="1"/>
</dbReference>
<protein>
    <recommendedName>
        <fullName evidence="4">SGNH hydrolase-type esterase domain-containing protein</fullName>
    </recommendedName>
</protein>
<dbReference type="AlphaFoldDB" id="A0AAE0GUR9"/>
<dbReference type="EMBL" id="LGRX02002185">
    <property type="protein sequence ID" value="KAK3284729.1"/>
    <property type="molecule type" value="Genomic_DNA"/>
</dbReference>
<evidence type="ECO:0000313" key="2">
    <source>
        <dbReference type="EMBL" id="KAK3284729.1"/>
    </source>
</evidence>
<feature type="signal peptide" evidence="1">
    <location>
        <begin position="1"/>
        <end position="22"/>
    </location>
</feature>
<proteinExistence type="predicted"/>